<dbReference type="Proteomes" id="UP000251960">
    <property type="component" value="Chromosome 2"/>
</dbReference>
<reference evidence="2" key="1">
    <citation type="journal article" date="2018" name="Nat. Genet.">
        <title>Extensive intraspecific gene order and gene structural variations between Mo17 and other maize genomes.</title>
        <authorList>
            <person name="Sun S."/>
            <person name="Zhou Y."/>
            <person name="Chen J."/>
            <person name="Shi J."/>
            <person name="Zhao H."/>
            <person name="Zhao H."/>
            <person name="Song W."/>
            <person name="Zhang M."/>
            <person name="Cui Y."/>
            <person name="Dong X."/>
            <person name="Liu H."/>
            <person name="Ma X."/>
            <person name="Jiao Y."/>
            <person name="Wang B."/>
            <person name="Wei X."/>
            <person name="Stein J.C."/>
            <person name="Glaubitz J.C."/>
            <person name="Lu F."/>
            <person name="Yu G."/>
            <person name="Liang C."/>
            <person name="Fengler K."/>
            <person name="Li B."/>
            <person name="Rafalski A."/>
            <person name="Schnable P.S."/>
            <person name="Ware D.H."/>
            <person name="Buckler E.S."/>
            <person name="Lai J."/>
        </authorList>
    </citation>
    <scope>NUCLEOTIDE SEQUENCE [LARGE SCALE GENOMIC DNA]</scope>
    <source>
        <tissue evidence="2">Seedling</tissue>
    </source>
</reference>
<comment type="caution">
    <text evidence="2">The sequence shown here is derived from an EMBL/GenBank/DDBJ whole genome shotgun (WGS) entry which is preliminary data.</text>
</comment>
<sequence length="98" mass="8507">MARALAYDGAAAAAGFVSPWLAVLGVAVLSVWAITLAILLCGDSSDNPRPPRYNPAVSAAIAAGGGGGCGGGGGGGGGGCGGGGGGGGGCGGGGGGGC</sequence>
<dbReference type="EMBL" id="NCVQ01000003">
    <property type="protein sequence ID" value="PWZ41284.1"/>
    <property type="molecule type" value="Genomic_DNA"/>
</dbReference>
<keyword evidence="1" id="KW-0812">Transmembrane</keyword>
<keyword evidence="1" id="KW-1133">Transmembrane helix</keyword>
<feature type="transmembrane region" description="Helical" evidence="1">
    <location>
        <begin position="20"/>
        <end position="42"/>
    </location>
</feature>
<organism evidence="2">
    <name type="scientific">Zea mays</name>
    <name type="common">Maize</name>
    <dbReference type="NCBI Taxonomy" id="4577"/>
    <lineage>
        <taxon>Eukaryota</taxon>
        <taxon>Viridiplantae</taxon>
        <taxon>Streptophyta</taxon>
        <taxon>Embryophyta</taxon>
        <taxon>Tracheophyta</taxon>
        <taxon>Spermatophyta</taxon>
        <taxon>Magnoliopsida</taxon>
        <taxon>Liliopsida</taxon>
        <taxon>Poales</taxon>
        <taxon>Poaceae</taxon>
        <taxon>PACMAD clade</taxon>
        <taxon>Panicoideae</taxon>
        <taxon>Andropogonodae</taxon>
        <taxon>Andropogoneae</taxon>
        <taxon>Tripsacinae</taxon>
        <taxon>Zea</taxon>
    </lineage>
</organism>
<accession>A0A3L6G4H7</accession>
<protein>
    <submittedName>
        <fullName evidence="2">Uncharacterized protein</fullName>
    </submittedName>
</protein>
<evidence type="ECO:0000256" key="1">
    <source>
        <dbReference type="SAM" id="Phobius"/>
    </source>
</evidence>
<evidence type="ECO:0000313" key="2">
    <source>
        <dbReference type="EMBL" id="PWZ41284.1"/>
    </source>
</evidence>
<name>A0A3L6G4H7_MAIZE</name>
<dbReference type="AlphaFoldDB" id="A0A3L6G4H7"/>
<proteinExistence type="predicted"/>
<gene>
    <name evidence="2" type="ORF">Zm00014a_025339</name>
</gene>
<keyword evidence="1" id="KW-0472">Membrane</keyword>